<keyword evidence="11" id="KW-1278">Translocase</keyword>
<proteinExistence type="inferred from homology"/>
<dbReference type="Pfam" id="PF00702">
    <property type="entry name" value="Hydrolase"/>
    <property type="match status" value="1"/>
</dbReference>
<dbReference type="InterPro" id="IPR059000">
    <property type="entry name" value="ATPase_P-type_domA"/>
</dbReference>
<dbReference type="PRINTS" id="PR00119">
    <property type="entry name" value="CATATPASE"/>
</dbReference>
<evidence type="ECO:0000256" key="9">
    <source>
        <dbReference type="ARBA" id="ARBA00022840"/>
    </source>
</evidence>
<evidence type="ECO:0000259" key="16">
    <source>
        <dbReference type="PROSITE" id="PS50846"/>
    </source>
</evidence>
<dbReference type="GO" id="GO:0005886">
    <property type="term" value="C:plasma membrane"/>
    <property type="evidence" value="ECO:0007669"/>
    <property type="project" value="UniProtKB-SubCell"/>
</dbReference>
<keyword evidence="8" id="KW-0547">Nucleotide-binding</keyword>
<dbReference type="PROSITE" id="PS00154">
    <property type="entry name" value="ATPASE_E1_E2"/>
    <property type="match status" value="1"/>
</dbReference>
<evidence type="ECO:0000256" key="11">
    <source>
        <dbReference type="ARBA" id="ARBA00022967"/>
    </source>
</evidence>
<dbReference type="Pfam" id="PF00403">
    <property type="entry name" value="HMA"/>
    <property type="match status" value="1"/>
</dbReference>
<dbReference type="NCBIfam" id="TIGR01525">
    <property type="entry name" value="ATPase-IB_hvy"/>
    <property type="match status" value="1"/>
</dbReference>
<dbReference type="InterPro" id="IPR023298">
    <property type="entry name" value="ATPase_P-typ_TM_dom_sf"/>
</dbReference>
<evidence type="ECO:0000313" key="17">
    <source>
        <dbReference type="EMBL" id="QEA07296.1"/>
    </source>
</evidence>
<dbReference type="FunFam" id="2.70.150.10:FF:000002">
    <property type="entry name" value="Copper-transporting ATPase 1, putative"/>
    <property type="match status" value="1"/>
</dbReference>
<evidence type="ECO:0000256" key="6">
    <source>
        <dbReference type="ARBA" id="ARBA00022692"/>
    </source>
</evidence>
<dbReference type="InterPro" id="IPR001757">
    <property type="entry name" value="P_typ_ATPase"/>
</dbReference>
<dbReference type="InterPro" id="IPR027256">
    <property type="entry name" value="P-typ_ATPase_IB"/>
</dbReference>
<dbReference type="PANTHER" id="PTHR43520:SF5">
    <property type="entry name" value="CATION-TRANSPORTING P-TYPE ATPASE-RELATED"/>
    <property type="match status" value="1"/>
</dbReference>
<dbReference type="Gene3D" id="2.70.150.10">
    <property type="entry name" value="Calcium-transporting ATPase, cytoplasmic transduction domain A"/>
    <property type="match status" value="1"/>
</dbReference>
<evidence type="ECO:0000256" key="4">
    <source>
        <dbReference type="ARBA" id="ARBA00022475"/>
    </source>
</evidence>
<evidence type="ECO:0000256" key="3">
    <source>
        <dbReference type="ARBA" id="ARBA00022448"/>
    </source>
</evidence>
<dbReference type="SUPFAM" id="SSF56784">
    <property type="entry name" value="HAD-like"/>
    <property type="match status" value="1"/>
</dbReference>
<dbReference type="SUPFAM" id="SSF81653">
    <property type="entry name" value="Calcium ATPase, transduction domain A"/>
    <property type="match status" value="1"/>
</dbReference>
<evidence type="ECO:0000256" key="13">
    <source>
        <dbReference type="ARBA" id="ARBA00023065"/>
    </source>
</evidence>
<feature type="transmembrane region" description="Helical" evidence="15">
    <location>
        <begin position="744"/>
        <end position="760"/>
    </location>
</feature>
<feature type="transmembrane region" description="Helical" evidence="15">
    <location>
        <begin position="766"/>
        <end position="784"/>
    </location>
</feature>
<dbReference type="Gene3D" id="3.40.1110.10">
    <property type="entry name" value="Calcium-transporting ATPase, cytoplasmic domain N"/>
    <property type="match status" value="1"/>
</dbReference>
<evidence type="ECO:0000256" key="1">
    <source>
        <dbReference type="ARBA" id="ARBA00004651"/>
    </source>
</evidence>
<dbReference type="PROSITE" id="PS50846">
    <property type="entry name" value="HMA_2"/>
    <property type="match status" value="1"/>
</dbReference>
<dbReference type="NCBIfam" id="TIGR01512">
    <property type="entry name" value="ATPase-IB2_Cd"/>
    <property type="match status" value="1"/>
</dbReference>
<dbReference type="SUPFAM" id="SSF55008">
    <property type="entry name" value="HMA, heavy metal-associated domain"/>
    <property type="match status" value="1"/>
</dbReference>
<dbReference type="PRINTS" id="PR00120">
    <property type="entry name" value="HATPASE"/>
</dbReference>
<dbReference type="CDD" id="cd02079">
    <property type="entry name" value="P-type_ATPase_HM"/>
    <property type="match status" value="1"/>
</dbReference>
<feature type="transmembrane region" description="Helical" evidence="15">
    <location>
        <begin position="246"/>
        <end position="264"/>
    </location>
</feature>
<evidence type="ECO:0000256" key="10">
    <source>
        <dbReference type="ARBA" id="ARBA00022842"/>
    </source>
</evidence>
<keyword evidence="13" id="KW-0406">Ion transport</keyword>
<protein>
    <submittedName>
        <fullName evidence="17">Putative copper-importing P-type ATPase A</fullName>
    </submittedName>
</protein>
<evidence type="ECO:0000256" key="12">
    <source>
        <dbReference type="ARBA" id="ARBA00022989"/>
    </source>
</evidence>
<keyword evidence="6 15" id="KW-0812">Transmembrane</keyword>
<dbReference type="AlphaFoldDB" id="A0A5B8RFD4"/>
<evidence type="ECO:0000256" key="5">
    <source>
        <dbReference type="ARBA" id="ARBA00022553"/>
    </source>
</evidence>
<evidence type="ECO:0000256" key="7">
    <source>
        <dbReference type="ARBA" id="ARBA00022723"/>
    </source>
</evidence>
<keyword evidence="3" id="KW-0813">Transport</keyword>
<dbReference type="NCBIfam" id="TIGR01494">
    <property type="entry name" value="ATPase_P-type"/>
    <property type="match status" value="1"/>
</dbReference>
<dbReference type="EMBL" id="MN079226">
    <property type="protein sequence ID" value="QEA07296.1"/>
    <property type="molecule type" value="Genomic_DNA"/>
</dbReference>
<gene>
    <name evidence="17" type="primary">copA_3</name>
    <name evidence="17" type="ORF">KBTEX_03645</name>
</gene>
<evidence type="ECO:0000256" key="14">
    <source>
        <dbReference type="ARBA" id="ARBA00023136"/>
    </source>
</evidence>
<organism evidence="17">
    <name type="scientific">uncultured organism</name>
    <dbReference type="NCBI Taxonomy" id="155900"/>
    <lineage>
        <taxon>unclassified sequences</taxon>
        <taxon>environmental samples</taxon>
    </lineage>
</organism>
<dbReference type="PANTHER" id="PTHR43520">
    <property type="entry name" value="ATP7, ISOFORM B"/>
    <property type="match status" value="1"/>
</dbReference>
<sequence>MAERCFHCGDPVPAGDRRVVRIDGEDRPVCCAGCEAVAGLIAGSGLTDFYRYRTAPSSRPEPEADEWSAYDRETLLDEVSHPVGEHTREAVFALEGITCAACAWLIERVLEREPGVETVQVNPATGRLLLGWDTTVATLSTLLRHLAGIGYRAHPLEAGEAIPGIIRERRAMLRRLAVAGLGMMQVMMYAVGLYAGAIHNDMDPQIEAFLRLVSLLVATPVVVYAGAPFFRGAWRDVRGGRPGMDVPVALAVGSAFAASVWNTLVAGGEVYFDSATMFVFFLTVARSLEMAARHRAGRTTESLAQTLPTTALRLTEDRPERVALRELQPGDRVRVRPGDTIPADGTVVSGRSAVDESLITGEFEPVPRGAGDAVLAGSGNTGGVLDIRVERIGRQTLVSAIVGLLERAQTRRPRLARVADRVAGWFVSAVLVGTAVIAGVWWWLEPGAAFEITLAVLVATCPCALSLATPTALVASTSALARRGLLVTRTDAVEGLARASRLILDKTGTLTTGTPGIRRIRVAGRIGRDEAYALAAALEAHSEHPIAGAFPPGEHLPRAGEVTVEPGAGLAGNVDGRAVRLGRPGWALPEGTTAPAGGIVLADGDGWLATFELADQLRPEAVPAIQALQARGLTVEIASGDDPAAVAEVAAAVGVDDWRARMRPEDKLARMCEAQSAGERVVMVGDGINDAPVLAGADVSVAMGRGSALARNSADMVLMRDDLSALVEAADGARRAVRIIRENLIWAALYNLTALPLAATGMLTPWMAAVGMSLSSLVVVGNALRANRWRAPRFGPDGHDPAAIPTATP</sequence>
<feature type="domain" description="HMA" evidence="16">
    <location>
        <begin position="88"/>
        <end position="154"/>
    </location>
</feature>
<dbReference type="InterPro" id="IPR036412">
    <property type="entry name" value="HAD-like_sf"/>
</dbReference>
<dbReference type="NCBIfam" id="TIGR01511">
    <property type="entry name" value="ATPase-IB1_Cu"/>
    <property type="match status" value="1"/>
</dbReference>
<evidence type="ECO:0000256" key="2">
    <source>
        <dbReference type="ARBA" id="ARBA00006024"/>
    </source>
</evidence>
<accession>A0A5B8RFD4</accession>
<keyword evidence="5" id="KW-0597">Phosphoprotein</keyword>
<reference evidence="17" key="1">
    <citation type="submission" date="2019-06" db="EMBL/GenBank/DDBJ databases">
        <authorList>
            <person name="Murdoch R.W."/>
            <person name="Fathepure B."/>
        </authorList>
    </citation>
    <scope>NUCLEOTIDE SEQUENCE</scope>
</reference>
<dbReference type="GO" id="GO:0016887">
    <property type="term" value="F:ATP hydrolysis activity"/>
    <property type="evidence" value="ECO:0007669"/>
    <property type="project" value="InterPro"/>
</dbReference>
<feature type="transmembrane region" description="Helical" evidence="15">
    <location>
        <begin position="450"/>
        <end position="475"/>
    </location>
</feature>
<dbReference type="InterPro" id="IPR023299">
    <property type="entry name" value="ATPase_P-typ_cyto_dom_N"/>
</dbReference>
<dbReference type="InterPro" id="IPR023214">
    <property type="entry name" value="HAD_sf"/>
</dbReference>
<dbReference type="Gene3D" id="3.40.50.1000">
    <property type="entry name" value="HAD superfamily/HAD-like"/>
    <property type="match status" value="1"/>
</dbReference>
<dbReference type="GO" id="GO:0005524">
    <property type="term" value="F:ATP binding"/>
    <property type="evidence" value="ECO:0007669"/>
    <property type="project" value="UniProtKB-KW"/>
</dbReference>
<dbReference type="InterPro" id="IPR018303">
    <property type="entry name" value="ATPase_P-typ_P_site"/>
</dbReference>
<evidence type="ECO:0000256" key="15">
    <source>
        <dbReference type="SAM" id="Phobius"/>
    </source>
</evidence>
<dbReference type="InterPro" id="IPR008250">
    <property type="entry name" value="ATPase_P-typ_transduc_dom_A_sf"/>
</dbReference>
<dbReference type="InterPro" id="IPR036163">
    <property type="entry name" value="HMA_dom_sf"/>
</dbReference>
<dbReference type="Gene3D" id="3.30.70.100">
    <property type="match status" value="1"/>
</dbReference>
<dbReference type="InterPro" id="IPR021993">
    <property type="entry name" value="ATPase-cat-bd"/>
</dbReference>
<keyword evidence="9" id="KW-0067">ATP-binding</keyword>
<keyword evidence="7" id="KW-0479">Metal-binding</keyword>
<feature type="transmembrane region" description="Helical" evidence="15">
    <location>
        <begin position="209"/>
        <end position="234"/>
    </location>
</feature>
<comment type="similarity">
    <text evidence="2">Belongs to the cation transport ATPase (P-type) (TC 3.A.3) family. Type IB subfamily.</text>
</comment>
<dbReference type="Pfam" id="PF12156">
    <property type="entry name" value="ATPase-cat_bd"/>
    <property type="match status" value="1"/>
</dbReference>
<dbReference type="InterPro" id="IPR006121">
    <property type="entry name" value="HMA_dom"/>
</dbReference>
<dbReference type="GO" id="GO:0005507">
    <property type="term" value="F:copper ion binding"/>
    <property type="evidence" value="ECO:0007669"/>
    <property type="project" value="TreeGrafter"/>
</dbReference>
<feature type="transmembrane region" description="Helical" evidence="15">
    <location>
        <begin position="270"/>
        <end position="288"/>
    </location>
</feature>
<keyword evidence="10" id="KW-0460">Magnesium</keyword>
<dbReference type="CDD" id="cd00371">
    <property type="entry name" value="HMA"/>
    <property type="match status" value="1"/>
</dbReference>
<comment type="subcellular location">
    <subcellularLocation>
        <location evidence="1">Cell membrane</location>
        <topology evidence="1">Multi-pass membrane protein</topology>
    </subcellularLocation>
</comment>
<dbReference type="Pfam" id="PF00122">
    <property type="entry name" value="E1-E2_ATPase"/>
    <property type="match status" value="1"/>
</dbReference>
<feature type="transmembrane region" description="Helical" evidence="15">
    <location>
        <begin position="422"/>
        <end position="444"/>
    </location>
</feature>
<dbReference type="PROSITE" id="PS01229">
    <property type="entry name" value="COF_2"/>
    <property type="match status" value="1"/>
</dbReference>
<keyword evidence="4" id="KW-1003">Cell membrane</keyword>
<dbReference type="GO" id="GO:0043682">
    <property type="term" value="F:P-type divalent copper transporter activity"/>
    <property type="evidence" value="ECO:0007669"/>
    <property type="project" value="TreeGrafter"/>
</dbReference>
<dbReference type="SUPFAM" id="SSF81665">
    <property type="entry name" value="Calcium ATPase, transmembrane domain M"/>
    <property type="match status" value="1"/>
</dbReference>
<feature type="transmembrane region" description="Helical" evidence="15">
    <location>
        <begin position="176"/>
        <end position="197"/>
    </location>
</feature>
<evidence type="ECO:0000256" key="8">
    <source>
        <dbReference type="ARBA" id="ARBA00022741"/>
    </source>
</evidence>
<keyword evidence="12 15" id="KW-1133">Transmembrane helix</keyword>
<name>A0A5B8RFD4_9ZZZZ</name>
<dbReference type="GO" id="GO:0055070">
    <property type="term" value="P:copper ion homeostasis"/>
    <property type="evidence" value="ECO:0007669"/>
    <property type="project" value="TreeGrafter"/>
</dbReference>
<keyword evidence="14 15" id="KW-0472">Membrane</keyword>